<dbReference type="PANTHER" id="PTHR44313:SF1">
    <property type="entry name" value="DNAJ HOMOLOG SUBFAMILY C MEMBER 17"/>
    <property type="match status" value="1"/>
</dbReference>
<comment type="subcellular location">
    <subcellularLocation>
        <location evidence="2">Cytoplasm</location>
    </subcellularLocation>
    <subcellularLocation>
        <location evidence="1">Nucleus</location>
    </subcellularLocation>
</comment>
<feature type="domain" description="J" evidence="11">
    <location>
        <begin position="10"/>
        <end position="75"/>
    </location>
</feature>
<comment type="function">
    <text evidence="7">May negatively affect PAX8-induced thyroglobulin/TG transcription.</text>
</comment>
<evidence type="ECO:0000256" key="7">
    <source>
        <dbReference type="ARBA" id="ARBA00053783"/>
    </source>
</evidence>
<dbReference type="PROSITE" id="PS50102">
    <property type="entry name" value="RRM"/>
    <property type="match status" value="1"/>
</dbReference>
<comment type="caution">
    <text evidence="13">The sequence shown here is derived from an EMBL/GenBank/DDBJ whole genome shotgun (WGS) entry which is preliminary data.</text>
</comment>
<keyword evidence="4 9" id="KW-0694">RNA-binding</keyword>
<dbReference type="SUPFAM" id="SSF54928">
    <property type="entry name" value="RNA-binding domain, RBD"/>
    <property type="match status" value="1"/>
</dbReference>
<evidence type="ECO:0000256" key="9">
    <source>
        <dbReference type="PROSITE-ProRule" id="PRU00176"/>
    </source>
</evidence>
<dbReference type="Pfam" id="PF00226">
    <property type="entry name" value="DnaJ"/>
    <property type="match status" value="1"/>
</dbReference>
<dbReference type="SUPFAM" id="SSF46565">
    <property type="entry name" value="Chaperone J-domain"/>
    <property type="match status" value="1"/>
</dbReference>
<evidence type="ECO:0000256" key="5">
    <source>
        <dbReference type="ARBA" id="ARBA00023186"/>
    </source>
</evidence>
<dbReference type="InterPro" id="IPR012677">
    <property type="entry name" value="Nucleotide-bd_a/b_plait_sf"/>
</dbReference>
<dbReference type="Gene3D" id="1.10.287.110">
    <property type="entry name" value="DnaJ domain"/>
    <property type="match status" value="1"/>
</dbReference>
<proteinExistence type="predicted"/>
<dbReference type="GO" id="GO:0003723">
    <property type="term" value="F:RNA binding"/>
    <property type="evidence" value="ECO:0007669"/>
    <property type="project" value="UniProtKB-UniRule"/>
</dbReference>
<keyword evidence="5" id="KW-0143">Chaperone</keyword>
<keyword evidence="6" id="KW-0539">Nucleus</keyword>
<dbReference type="GO" id="GO:0005681">
    <property type="term" value="C:spliceosomal complex"/>
    <property type="evidence" value="ECO:0007669"/>
    <property type="project" value="TreeGrafter"/>
</dbReference>
<evidence type="ECO:0000259" key="11">
    <source>
        <dbReference type="PROSITE" id="PS50076"/>
    </source>
</evidence>
<accession>A0AAU9TRV8</accession>
<organism evidence="13 14">
    <name type="scientific">Euphydryas editha</name>
    <name type="common">Edith's checkerspot</name>
    <dbReference type="NCBI Taxonomy" id="104508"/>
    <lineage>
        <taxon>Eukaryota</taxon>
        <taxon>Metazoa</taxon>
        <taxon>Ecdysozoa</taxon>
        <taxon>Arthropoda</taxon>
        <taxon>Hexapoda</taxon>
        <taxon>Insecta</taxon>
        <taxon>Pterygota</taxon>
        <taxon>Neoptera</taxon>
        <taxon>Endopterygota</taxon>
        <taxon>Lepidoptera</taxon>
        <taxon>Glossata</taxon>
        <taxon>Ditrysia</taxon>
        <taxon>Papilionoidea</taxon>
        <taxon>Nymphalidae</taxon>
        <taxon>Nymphalinae</taxon>
        <taxon>Euphydryas</taxon>
    </lineage>
</organism>
<feature type="domain" description="RRM" evidence="12">
    <location>
        <begin position="156"/>
        <end position="252"/>
    </location>
</feature>
<evidence type="ECO:0000259" key="12">
    <source>
        <dbReference type="PROSITE" id="PS50102"/>
    </source>
</evidence>
<feature type="region of interest" description="Disordered" evidence="10">
    <location>
        <begin position="94"/>
        <end position="113"/>
    </location>
</feature>
<sequence length="292" mass="33651">MAKKNIEDIDLYELLEIQITATESEIKKAYRRKALQCHPDKHPDNPKAAETFHELSRALEILTDSAARAAYDKVLKAKAAAKLRHQELDSKRRKLKEDLERREREGLSGSSNIGLTDEQKLATEIQRLQKEGSRLLQEEQQRMKEEIQRTMRNISEPVWDSSLNRIKISWKAEKNDPTNGGYDEANLRRFLKKYGNITALIMSPKKKGSALVEFSNKEASEMALELEKGLPDNPLTLKWLNDRPILSTKKATNVSSLVTDRDYESMVLTKMRQAAERQRIIEEMMKEDQQGD</sequence>
<evidence type="ECO:0000256" key="3">
    <source>
        <dbReference type="ARBA" id="ARBA00022490"/>
    </source>
</evidence>
<dbReference type="Pfam" id="PF00076">
    <property type="entry name" value="RRM_1"/>
    <property type="match status" value="1"/>
</dbReference>
<feature type="compositionally biased region" description="Basic and acidic residues" evidence="10">
    <location>
        <begin position="94"/>
        <end position="106"/>
    </location>
</feature>
<name>A0AAU9TRV8_EUPED</name>
<dbReference type="PRINTS" id="PR00625">
    <property type="entry name" value="JDOMAIN"/>
</dbReference>
<evidence type="ECO:0000256" key="6">
    <source>
        <dbReference type="ARBA" id="ARBA00023242"/>
    </source>
</evidence>
<dbReference type="InterPro" id="IPR036869">
    <property type="entry name" value="J_dom_sf"/>
</dbReference>
<dbReference type="GO" id="GO:0000390">
    <property type="term" value="P:spliceosomal complex disassembly"/>
    <property type="evidence" value="ECO:0007669"/>
    <property type="project" value="TreeGrafter"/>
</dbReference>
<gene>
    <name evidence="13" type="ORF">EEDITHA_LOCUS6356</name>
</gene>
<dbReference type="InterPro" id="IPR000504">
    <property type="entry name" value="RRM_dom"/>
</dbReference>
<protein>
    <recommendedName>
        <fullName evidence="8">DnaJ homolog subfamily C member 17</fullName>
    </recommendedName>
</protein>
<keyword evidence="14" id="KW-1185">Reference proteome</keyword>
<evidence type="ECO:0000256" key="8">
    <source>
        <dbReference type="ARBA" id="ARBA00074360"/>
    </source>
</evidence>
<evidence type="ECO:0000313" key="13">
    <source>
        <dbReference type="EMBL" id="CAH2090394.1"/>
    </source>
</evidence>
<dbReference type="EMBL" id="CAKOGL010000009">
    <property type="protein sequence ID" value="CAH2090394.1"/>
    <property type="molecule type" value="Genomic_DNA"/>
</dbReference>
<evidence type="ECO:0000256" key="4">
    <source>
        <dbReference type="ARBA" id="ARBA00022884"/>
    </source>
</evidence>
<dbReference type="Gene3D" id="3.30.70.330">
    <property type="match status" value="1"/>
</dbReference>
<keyword evidence="3" id="KW-0963">Cytoplasm</keyword>
<evidence type="ECO:0000313" key="14">
    <source>
        <dbReference type="Proteomes" id="UP001153954"/>
    </source>
</evidence>
<dbReference type="InterPro" id="IPR035979">
    <property type="entry name" value="RBD_domain_sf"/>
</dbReference>
<dbReference type="GO" id="GO:0005737">
    <property type="term" value="C:cytoplasm"/>
    <property type="evidence" value="ECO:0007669"/>
    <property type="project" value="UniProtKB-SubCell"/>
</dbReference>
<dbReference type="FunFam" id="1.10.287.110:FF:000059">
    <property type="entry name" value="dnaJ homolog subfamily C member 17"/>
    <property type="match status" value="1"/>
</dbReference>
<dbReference type="AlphaFoldDB" id="A0AAU9TRV8"/>
<dbReference type="InterPro" id="IPR001623">
    <property type="entry name" value="DnaJ_domain"/>
</dbReference>
<evidence type="ECO:0000256" key="2">
    <source>
        <dbReference type="ARBA" id="ARBA00004496"/>
    </source>
</evidence>
<dbReference type="PROSITE" id="PS50076">
    <property type="entry name" value="DNAJ_2"/>
    <property type="match status" value="1"/>
</dbReference>
<dbReference type="InterPro" id="IPR052094">
    <property type="entry name" value="Pre-mRNA-splicing_ERAD"/>
</dbReference>
<dbReference type="CDD" id="cd12429">
    <property type="entry name" value="RRM_DNAJC17"/>
    <property type="match status" value="1"/>
</dbReference>
<dbReference type="InterPro" id="IPR034254">
    <property type="entry name" value="DNAJC17_RRM"/>
</dbReference>
<dbReference type="CDD" id="cd06257">
    <property type="entry name" value="DnaJ"/>
    <property type="match status" value="1"/>
</dbReference>
<dbReference type="SMART" id="SM00271">
    <property type="entry name" value="DnaJ"/>
    <property type="match status" value="1"/>
</dbReference>
<reference evidence="13" key="1">
    <citation type="submission" date="2022-03" db="EMBL/GenBank/DDBJ databases">
        <authorList>
            <person name="Tunstrom K."/>
        </authorList>
    </citation>
    <scope>NUCLEOTIDE SEQUENCE</scope>
</reference>
<evidence type="ECO:0000256" key="10">
    <source>
        <dbReference type="SAM" id="MobiDB-lite"/>
    </source>
</evidence>
<dbReference type="PANTHER" id="PTHR44313">
    <property type="entry name" value="DNAJ HOMOLOG SUBFAMILY C MEMBER 17"/>
    <property type="match status" value="1"/>
</dbReference>
<dbReference type="Proteomes" id="UP001153954">
    <property type="component" value="Unassembled WGS sequence"/>
</dbReference>
<evidence type="ECO:0000256" key="1">
    <source>
        <dbReference type="ARBA" id="ARBA00004123"/>
    </source>
</evidence>